<proteinExistence type="predicted"/>
<dbReference type="AlphaFoldDB" id="A0A2G1QNR7"/>
<dbReference type="RefSeq" id="WP_099306625.1">
    <property type="nucleotide sequence ID" value="NZ_PDVP01000006.1"/>
</dbReference>
<name>A0A2G1QNR7_9HYPH</name>
<evidence type="ECO:0000313" key="2">
    <source>
        <dbReference type="EMBL" id="PHP66858.1"/>
    </source>
</evidence>
<feature type="domain" description="J" evidence="1">
    <location>
        <begin position="84"/>
        <end position="155"/>
    </location>
</feature>
<protein>
    <recommendedName>
        <fullName evidence="1">J domain-containing protein</fullName>
    </recommendedName>
</protein>
<evidence type="ECO:0000313" key="3">
    <source>
        <dbReference type="Proteomes" id="UP000221168"/>
    </source>
</evidence>
<dbReference type="CDD" id="cd06257">
    <property type="entry name" value="DnaJ"/>
    <property type="match status" value="1"/>
</dbReference>
<accession>A0A2G1QNR7</accession>
<evidence type="ECO:0000259" key="1">
    <source>
        <dbReference type="PROSITE" id="PS50076"/>
    </source>
</evidence>
<dbReference type="InterPro" id="IPR001623">
    <property type="entry name" value="DnaJ_domain"/>
</dbReference>
<dbReference type="PROSITE" id="PS50076">
    <property type="entry name" value="DNAJ_2"/>
    <property type="match status" value="1"/>
</dbReference>
<sequence>MFGNNQKIFDVAVELVDGMSLTGKVVTAAGSSLEGVLSRETPFLDFTAADGQRQFLAKHRIAAVTPLEPLRKPELRPADPDRLDCFEMLGLTRGVSLDDAREAFHRLAKLYHPDRISGMDLPGEVVRYMNEMSRQINLAFHAVRAEYQSGRRAAQ</sequence>
<dbReference type="Proteomes" id="UP000221168">
    <property type="component" value="Unassembled WGS sequence"/>
</dbReference>
<dbReference type="SUPFAM" id="SSF46565">
    <property type="entry name" value="Chaperone J-domain"/>
    <property type="match status" value="1"/>
</dbReference>
<comment type="caution">
    <text evidence="2">The sequence shown here is derived from an EMBL/GenBank/DDBJ whole genome shotgun (WGS) entry which is preliminary data.</text>
</comment>
<organism evidence="2 3">
    <name type="scientific">Zhengella mangrovi</name>
    <dbReference type="NCBI Taxonomy" id="1982044"/>
    <lineage>
        <taxon>Bacteria</taxon>
        <taxon>Pseudomonadati</taxon>
        <taxon>Pseudomonadota</taxon>
        <taxon>Alphaproteobacteria</taxon>
        <taxon>Hyphomicrobiales</taxon>
        <taxon>Notoacmeibacteraceae</taxon>
        <taxon>Zhengella</taxon>
    </lineage>
</organism>
<keyword evidence="3" id="KW-1185">Reference proteome</keyword>
<dbReference type="SMART" id="SM00271">
    <property type="entry name" value="DnaJ"/>
    <property type="match status" value="1"/>
</dbReference>
<gene>
    <name evidence="2" type="ORF">CSC94_12200</name>
</gene>
<dbReference type="InterPro" id="IPR036869">
    <property type="entry name" value="J_dom_sf"/>
</dbReference>
<dbReference type="OrthoDB" id="9779622at2"/>
<dbReference type="EMBL" id="PDVP01000006">
    <property type="protein sequence ID" value="PHP66858.1"/>
    <property type="molecule type" value="Genomic_DNA"/>
</dbReference>
<dbReference type="Gene3D" id="1.10.287.110">
    <property type="entry name" value="DnaJ domain"/>
    <property type="match status" value="1"/>
</dbReference>
<reference evidence="2 3" key="1">
    <citation type="submission" date="2017-10" db="EMBL/GenBank/DDBJ databases">
        <title>Sedimentibacterium mangrovi gen. nov., sp. nov., a novel member of family Phyllobacteriacea isolated from mangrove sediment.</title>
        <authorList>
            <person name="Liao H."/>
            <person name="Tian Y."/>
        </authorList>
    </citation>
    <scope>NUCLEOTIDE SEQUENCE [LARGE SCALE GENOMIC DNA]</scope>
    <source>
        <strain evidence="2 3">X9-2-2</strain>
    </source>
</reference>